<keyword evidence="2" id="KW-1185">Reference proteome</keyword>
<sequence>MNKYKWQALGLVVLAILLILGTVGAVVTPKKSDIESADQQTATVEAKNAKLRDEIANLTILQPQQSIQLSRLAQMQTEIPGAYNQQDFIDSLNTVAAGAQVTIQSVTFSEATLASLPTVTTSKLSIGIPVQVPVSITVQGSYDQMQAFISQLQKMQRIAVPNSVSYSFGKNGPGDTESTLTIQATMWSMLTSSTASSTAMSSK</sequence>
<dbReference type="GO" id="GO:0043107">
    <property type="term" value="P:type IV pilus-dependent motility"/>
    <property type="evidence" value="ECO:0007669"/>
    <property type="project" value="InterPro"/>
</dbReference>
<dbReference type="InterPro" id="IPR007445">
    <property type="entry name" value="PilO"/>
</dbReference>
<dbReference type="Pfam" id="PF04350">
    <property type="entry name" value="PilO"/>
    <property type="match status" value="1"/>
</dbReference>
<dbReference type="AlphaFoldDB" id="A0A261EY68"/>
<comment type="caution">
    <text evidence="1">The sequence shown here is derived from an EMBL/GenBank/DDBJ whole genome shotgun (WGS) entry which is preliminary data.</text>
</comment>
<evidence type="ECO:0000313" key="2">
    <source>
        <dbReference type="Proteomes" id="UP000216725"/>
    </source>
</evidence>
<dbReference type="Gene3D" id="3.30.70.60">
    <property type="match status" value="1"/>
</dbReference>
<dbReference type="InterPro" id="IPR014717">
    <property type="entry name" value="Transl_elong_EF1B/ribsomal_bS6"/>
</dbReference>
<evidence type="ECO:0000313" key="1">
    <source>
        <dbReference type="EMBL" id="OZG51812.1"/>
    </source>
</evidence>
<dbReference type="OrthoDB" id="3237162at2"/>
<dbReference type="Proteomes" id="UP000216725">
    <property type="component" value="Unassembled WGS sequence"/>
</dbReference>
<dbReference type="EMBL" id="MWWR01000006">
    <property type="protein sequence ID" value="OZG51812.1"/>
    <property type="molecule type" value="Genomic_DNA"/>
</dbReference>
<reference evidence="1 2" key="1">
    <citation type="journal article" date="2017" name="BMC Genomics">
        <title>Comparative genomic and phylogenomic analyses of the Bifidobacteriaceae family.</title>
        <authorList>
            <person name="Lugli G.A."/>
            <person name="Milani C."/>
            <person name="Turroni F."/>
            <person name="Duranti S."/>
            <person name="Mancabelli L."/>
            <person name="Mangifesta M."/>
            <person name="Ferrario C."/>
            <person name="Modesto M."/>
            <person name="Mattarelli P."/>
            <person name="Jiri K."/>
            <person name="van Sinderen D."/>
            <person name="Ventura M."/>
        </authorList>
    </citation>
    <scope>NUCLEOTIDE SEQUENCE [LARGE SCALE GENOMIC DNA]</scope>
    <source>
        <strain evidence="1 2">DSM 24742</strain>
    </source>
</reference>
<dbReference type="GO" id="GO:0043683">
    <property type="term" value="P:type IV pilus assembly"/>
    <property type="evidence" value="ECO:0007669"/>
    <property type="project" value="InterPro"/>
</dbReference>
<gene>
    <name evidence="1" type="ORF">PSRA_0892</name>
</gene>
<dbReference type="RefSeq" id="WP_094660709.1">
    <property type="nucleotide sequence ID" value="NZ_MWWR01000006.1"/>
</dbReference>
<name>A0A261EY68_9BIFI</name>
<organism evidence="1 2">
    <name type="scientific">Pseudoscardovia radai</name>
    <dbReference type="NCBI Taxonomy" id="987066"/>
    <lineage>
        <taxon>Bacteria</taxon>
        <taxon>Bacillati</taxon>
        <taxon>Actinomycetota</taxon>
        <taxon>Actinomycetes</taxon>
        <taxon>Bifidobacteriales</taxon>
        <taxon>Bifidobacteriaceae</taxon>
        <taxon>Pseudoscardovia</taxon>
    </lineage>
</organism>
<proteinExistence type="predicted"/>
<accession>A0A261EY68</accession>
<protein>
    <submittedName>
        <fullName evidence="1">Pilus assembly protein, PilO</fullName>
    </submittedName>
</protein>